<dbReference type="EMBL" id="CP011058">
    <property type="protein sequence ID" value="AJY76934.1"/>
    <property type="molecule type" value="Genomic_DNA"/>
</dbReference>
<keyword evidence="2" id="KW-0274">FAD</keyword>
<dbReference type="SUPFAM" id="SSF55103">
    <property type="entry name" value="FAD-linked oxidases, C-terminal domain"/>
    <property type="match status" value="1"/>
</dbReference>
<dbReference type="Pfam" id="PF01565">
    <property type="entry name" value="FAD_binding_4"/>
    <property type="match status" value="1"/>
</dbReference>
<dbReference type="GO" id="GO:0071949">
    <property type="term" value="F:FAD binding"/>
    <property type="evidence" value="ECO:0007669"/>
    <property type="project" value="InterPro"/>
</dbReference>
<dbReference type="Gene3D" id="3.30.465.10">
    <property type="match status" value="1"/>
</dbReference>
<dbReference type="PROSITE" id="PS51387">
    <property type="entry name" value="FAD_PCMH"/>
    <property type="match status" value="1"/>
</dbReference>
<dbReference type="AlphaFoldDB" id="A0A0D5NNP0"/>
<keyword evidence="1" id="KW-0285">Flavoprotein</keyword>
<dbReference type="InterPro" id="IPR016166">
    <property type="entry name" value="FAD-bd_PCMH"/>
</dbReference>
<evidence type="ECO:0000256" key="1">
    <source>
        <dbReference type="ARBA" id="ARBA00022630"/>
    </source>
</evidence>
<evidence type="ECO:0000259" key="5">
    <source>
        <dbReference type="PROSITE" id="PS51387"/>
    </source>
</evidence>
<evidence type="ECO:0000313" key="7">
    <source>
        <dbReference type="Proteomes" id="UP000032633"/>
    </source>
</evidence>
<dbReference type="PATRIC" id="fig|1126833.4.peg.5099"/>
<feature type="signal peptide" evidence="4">
    <location>
        <begin position="1"/>
        <end position="22"/>
    </location>
</feature>
<dbReference type="Proteomes" id="UP000032633">
    <property type="component" value="Chromosome"/>
</dbReference>
<proteinExistence type="predicted"/>
<evidence type="ECO:0000256" key="3">
    <source>
        <dbReference type="ARBA" id="ARBA00023002"/>
    </source>
</evidence>
<dbReference type="HOGENOM" id="CLU_033233_0_0_9"/>
<evidence type="ECO:0000313" key="6">
    <source>
        <dbReference type="EMBL" id="AJY76934.1"/>
    </source>
</evidence>
<dbReference type="SUPFAM" id="SSF56176">
    <property type="entry name" value="FAD-binding/transporter-associated domain-like"/>
    <property type="match status" value="1"/>
</dbReference>
<feature type="domain" description="FAD-binding PCMH-type" evidence="5">
    <location>
        <begin position="37"/>
        <end position="209"/>
    </location>
</feature>
<dbReference type="InterPro" id="IPR036318">
    <property type="entry name" value="FAD-bd_PCMH-like_sf"/>
</dbReference>
<keyword evidence="7" id="KW-1185">Reference proteome</keyword>
<name>A0A0D5NNP0_9BACL</name>
<sequence length="479" mass="54984">MKKGIAIMLLAALCLLQYILHSTPDQDPFLITDYSRLHPVKVEKIVRGREEKQLIALLHEAKARKLTVSIAGQRHSQGGHTYYKDGIVVDMTSFNKILSVDPAARKVRVQAGATWKDVQDAVNPYGLSVKTMQSQNIFTVGGSISINAHGRDIRNGSLIKSVESFRLLTADGQIRQVSRTENADLFPLALGGYGLFGIILDVTLTLTEDEVYRVLTEETDVHSYADYFQKSIQGDPDIHLHIARISVAPDGYLSDMYAINYRVDQTITLNEHNQLKTREEWVIPTKLIFNLNRSFEWGKKVLWSMQKAYFAKQQNAVLSRNNAMRSESKFMEYHEAGKNDLLQEYFIPIREFSGFVEDLKTVLTQEHLNLLNITVRYVNRDQEAKLSYARDDMFALVCLFNVPLSDAKQATTRRGIQRIIDEVIRHQGTYYLPYVGYPTLEQFRAAYPENKAFFAKKDEYDPDHLFMNHFFEQYRGDET</sequence>
<dbReference type="RefSeq" id="WP_045672359.1">
    <property type="nucleotide sequence ID" value="NZ_CP011058.1"/>
</dbReference>
<dbReference type="Gene3D" id="3.30.43.10">
    <property type="entry name" value="Uridine Diphospho-n-acetylenolpyruvylglucosamine Reductase, domain 2"/>
    <property type="match status" value="1"/>
</dbReference>
<evidence type="ECO:0000256" key="4">
    <source>
        <dbReference type="SAM" id="SignalP"/>
    </source>
</evidence>
<feature type="chain" id="PRO_5038573227" evidence="4">
    <location>
        <begin position="23"/>
        <end position="479"/>
    </location>
</feature>
<evidence type="ECO:0000256" key="2">
    <source>
        <dbReference type="ARBA" id="ARBA00022827"/>
    </source>
</evidence>
<dbReference type="InterPro" id="IPR006094">
    <property type="entry name" value="Oxid_FAD_bind_N"/>
</dbReference>
<gene>
    <name evidence="6" type="ORF">VN24_23190</name>
</gene>
<dbReference type="PANTHER" id="PTHR43762">
    <property type="entry name" value="L-GULONOLACTONE OXIDASE"/>
    <property type="match status" value="1"/>
</dbReference>
<dbReference type="OrthoDB" id="9768764at2"/>
<dbReference type="InterPro" id="IPR016169">
    <property type="entry name" value="FAD-bd_PCMH_sub2"/>
</dbReference>
<reference evidence="7" key="2">
    <citation type="submission" date="2015-03" db="EMBL/GenBank/DDBJ databases">
        <title>Genome sequence of Paenibacillus beijingensis strain DSM 24997T.</title>
        <authorList>
            <person name="Kwak Y."/>
            <person name="Shin J.-H."/>
        </authorList>
    </citation>
    <scope>NUCLEOTIDE SEQUENCE [LARGE SCALE GENOMIC DNA]</scope>
    <source>
        <strain evidence="7">DSM 24997</strain>
    </source>
</reference>
<accession>A0A0D5NNP0</accession>
<organism evidence="6 7">
    <name type="scientific">Paenibacillus beijingensis</name>
    <dbReference type="NCBI Taxonomy" id="1126833"/>
    <lineage>
        <taxon>Bacteria</taxon>
        <taxon>Bacillati</taxon>
        <taxon>Bacillota</taxon>
        <taxon>Bacilli</taxon>
        <taxon>Bacillales</taxon>
        <taxon>Paenibacillaceae</taxon>
        <taxon>Paenibacillus</taxon>
    </lineage>
</organism>
<dbReference type="STRING" id="1126833.VN24_23190"/>
<protein>
    <submittedName>
        <fullName evidence="6">FAD-binding protein</fullName>
    </submittedName>
</protein>
<keyword evidence="3" id="KW-0560">Oxidoreductase</keyword>
<reference evidence="6 7" key="1">
    <citation type="journal article" date="2015" name="J. Biotechnol.">
        <title>Complete genome sequence of Paenibacillus beijingensis 7188(T) (=DSM 24997(T)), a novel rhizobacterium from jujube garden soil.</title>
        <authorList>
            <person name="Kwak Y."/>
            <person name="Shin J.H."/>
        </authorList>
    </citation>
    <scope>NUCLEOTIDE SEQUENCE [LARGE SCALE GENOMIC DNA]</scope>
    <source>
        <strain evidence="6 7">DSM 24997</strain>
    </source>
</reference>
<dbReference type="GO" id="GO:0016899">
    <property type="term" value="F:oxidoreductase activity, acting on the CH-OH group of donors, oxygen as acceptor"/>
    <property type="evidence" value="ECO:0007669"/>
    <property type="project" value="InterPro"/>
</dbReference>
<keyword evidence="4" id="KW-0732">Signal</keyword>
<dbReference type="PANTHER" id="PTHR43762:SF1">
    <property type="entry name" value="D-ARABINONO-1,4-LACTONE OXIDASE"/>
    <property type="match status" value="1"/>
</dbReference>
<dbReference type="InterPro" id="IPR016164">
    <property type="entry name" value="FAD-linked_Oxase-like_C"/>
</dbReference>
<dbReference type="KEGG" id="pbj:VN24_23190"/>
<dbReference type="InterPro" id="IPR010031">
    <property type="entry name" value="FAD_lactone_oxidase-like"/>
</dbReference>
<dbReference type="InterPro" id="IPR016167">
    <property type="entry name" value="FAD-bd_PCMH_sub1"/>
</dbReference>